<proteinExistence type="predicted"/>
<feature type="compositionally biased region" description="Polar residues" evidence="1">
    <location>
        <begin position="73"/>
        <end position="83"/>
    </location>
</feature>
<evidence type="ECO:0000313" key="3">
    <source>
        <dbReference type="Proteomes" id="UP000242814"/>
    </source>
</evidence>
<name>A0A1D2JNW6_PARBR</name>
<evidence type="ECO:0000256" key="1">
    <source>
        <dbReference type="SAM" id="MobiDB-lite"/>
    </source>
</evidence>
<feature type="region of interest" description="Disordered" evidence="1">
    <location>
        <begin position="59"/>
        <end position="85"/>
    </location>
</feature>
<dbReference type="EMBL" id="LZYO01000013">
    <property type="protein sequence ID" value="ODH44865.1"/>
    <property type="molecule type" value="Genomic_DNA"/>
</dbReference>
<comment type="caution">
    <text evidence="2">The sequence shown here is derived from an EMBL/GenBank/DDBJ whole genome shotgun (WGS) entry which is preliminary data.</text>
</comment>
<feature type="region of interest" description="Disordered" evidence="1">
    <location>
        <begin position="1"/>
        <end position="41"/>
    </location>
</feature>
<evidence type="ECO:0000313" key="2">
    <source>
        <dbReference type="EMBL" id="ODH44865.1"/>
    </source>
</evidence>
<feature type="compositionally biased region" description="Polar residues" evidence="1">
    <location>
        <begin position="1"/>
        <end position="11"/>
    </location>
</feature>
<accession>A0A1D2JNW6</accession>
<dbReference type="AlphaFoldDB" id="A0A1D2JNW6"/>
<dbReference type="VEuPathDB" id="FungiDB:PADG_01524"/>
<sequence length="410" mass="45828">MTSSTTTQTALENELLSTDAMASPKADAVKQQPGADGDTLRLDTTNVKLALPIGRTRGAHFHNESSGLEPLSISETPVASSPASEGIDIYSPLSSSSSSSSLCSSPTPTFIGLKSILKNTFKPQSAQGFNSMDSDTEYEEENDEDSDIDGYDDLNEDEESESDESDEYDESDEADEFDDSDNEYLYERGSFICFAKSVHFNLNLDVRIIPNREGNGDDCGEPELTFHEQALLKQGSIRERERERFERYSVNNQSYDSDEHGRDVVELDKQLFTAYVNGIRNMNAEDYRSVVLSRTLNAGPCEVDVLPFIADLVNQYLDRVVESLLGFFQYLLPDEEYHNLLFFAEDVTTFDDHNRIVYKPSSSDCQQVITRHLTTKLAGTFAAISESDILEWVAGELIEPLGRQALFYDL</sequence>
<gene>
    <name evidence="2" type="ORF">ACO22_00630</name>
</gene>
<protein>
    <submittedName>
        <fullName evidence="2">Uncharacterized protein</fullName>
    </submittedName>
</protein>
<feature type="compositionally biased region" description="Polar residues" evidence="1">
    <location>
        <begin position="124"/>
        <end position="133"/>
    </location>
</feature>
<feature type="region of interest" description="Disordered" evidence="1">
    <location>
        <begin position="124"/>
        <end position="178"/>
    </location>
</feature>
<dbReference type="VEuPathDB" id="FungiDB:PABG_03000"/>
<dbReference type="Proteomes" id="UP000242814">
    <property type="component" value="Unassembled WGS sequence"/>
</dbReference>
<reference evidence="2 3" key="1">
    <citation type="submission" date="2016-06" db="EMBL/GenBank/DDBJ databases">
        <authorList>
            <person name="Kjaerup R.B."/>
            <person name="Dalgaard T.S."/>
            <person name="Juul-Madsen H.R."/>
        </authorList>
    </citation>
    <scope>NUCLEOTIDE SEQUENCE [LARGE SCALE GENOMIC DNA]</scope>
    <source>
        <strain evidence="2 3">Pb300</strain>
    </source>
</reference>
<organism evidence="2 3">
    <name type="scientific">Paracoccidioides brasiliensis</name>
    <dbReference type="NCBI Taxonomy" id="121759"/>
    <lineage>
        <taxon>Eukaryota</taxon>
        <taxon>Fungi</taxon>
        <taxon>Dikarya</taxon>
        <taxon>Ascomycota</taxon>
        <taxon>Pezizomycotina</taxon>
        <taxon>Eurotiomycetes</taxon>
        <taxon>Eurotiomycetidae</taxon>
        <taxon>Onygenales</taxon>
        <taxon>Ajellomycetaceae</taxon>
        <taxon>Paracoccidioides</taxon>
    </lineage>
</organism>
<feature type="compositionally biased region" description="Acidic residues" evidence="1">
    <location>
        <begin position="134"/>
        <end position="178"/>
    </location>
</feature>